<reference evidence="2" key="1">
    <citation type="journal article" date="2022" name="Mol. Ecol. Resour.">
        <title>The genomes of chicory, endive, great burdock and yacon provide insights into Asteraceae palaeo-polyploidization history and plant inulin production.</title>
        <authorList>
            <person name="Fan W."/>
            <person name="Wang S."/>
            <person name="Wang H."/>
            <person name="Wang A."/>
            <person name="Jiang F."/>
            <person name="Liu H."/>
            <person name="Zhao H."/>
            <person name="Xu D."/>
            <person name="Zhang Y."/>
        </authorList>
    </citation>
    <scope>NUCLEOTIDE SEQUENCE [LARGE SCALE GENOMIC DNA]</scope>
    <source>
        <strain evidence="2">cv. Yunnan</strain>
    </source>
</reference>
<name>A0ACB9D901_9ASTR</name>
<dbReference type="EMBL" id="CM042037">
    <property type="protein sequence ID" value="KAI3742975.1"/>
    <property type="molecule type" value="Genomic_DNA"/>
</dbReference>
<sequence>MNQQNISKTPDLLVKRKRGRPRKDESVPRNVKQHTQPPLAMAAPPPQPPTANIFPTSNNVNKVDPNMVGQAVTCVIDGIFDNGYLLSACVGPNNSILRGIVFQQGHVVPITPVNDVAPHVEMCTRGEFPIPPSNPSNPIQISTPEPVCAKQPAQPVEMQNYQNTPAMMTGGSSTSVPQESLRLVQQDELMQVFEISKTVEESQDCDQRAKNEQVVSDPTAENFPERDTVIHKATELESVVNAGLNEQLSNEPDGQKPEFVTPVETVVENQPSMANDGLQLQQESQEQTGEMSNIDTNQDQNQEPVVDLSLSNFPEI</sequence>
<reference evidence="1 2" key="2">
    <citation type="journal article" date="2022" name="Mol. Ecol. Resour.">
        <title>The genomes of chicory, endive, great burdock and yacon provide insights into Asteraceae paleo-polyploidization history and plant inulin production.</title>
        <authorList>
            <person name="Fan W."/>
            <person name="Wang S."/>
            <person name="Wang H."/>
            <person name="Wang A."/>
            <person name="Jiang F."/>
            <person name="Liu H."/>
            <person name="Zhao H."/>
            <person name="Xu D."/>
            <person name="Zhang Y."/>
        </authorList>
    </citation>
    <scope>NUCLEOTIDE SEQUENCE [LARGE SCALE GENOMIC DNA]</scope>
    <source>
        <strain evidence="2">cv. Yunnan</strain>
        <tissue evidence="1">Leaves</tissue>
    </source>
</reference>
<keyword evidence="2" id="KW-1185">Reference proteome</keyword>
<accession>A0ACB9D901</accession>
<gene>
    <name evidence="1" type="ORF">L1987_60675</name>
</gene>
<dbReference type="Proteomes" id="UP001056120">
    <property type="component" value="Linkage Group LG20"/>
</dbReference>
<organism evidence="1 2">
    <name type="scientific">Smallanthus sonchifolius</name>
    <dbReference type="NCBI Taxonomy" id="185202"/>
    <lineage>
        <taxon>Eukaryota</taxon>
        <taxon>Viridiplantae</taxon>
        <taxon>Streptophyta</taxon>
        <taxon>Embryophyta</taxon>
        <taxon>Tracheophyta</taxon>
        <taxon>Spermatophyta</taxon>
        <taxon>Magnoliopsida</taxon>
        <taxon>eudicotyledons</taxon>
        <taxon>Gunneridae</taxon>
        <taxon>Pentapetalae</taxon>
        <taxon>asterids</taxon>
        <taxon>campanulids</taxon>
        <taxon>Asterales</taxon>
        <taxon>Asteraceae</taxon>
        <taxon>Asteroideae</taxon>
        <taxon>Heliantheae alliance</taxon>
        <taxon>Millerieae</taxon>
        <taxon>Smallanthus</taxon>
    </lineage>
</organism>
<evidence type="ECO:0000313" key="1">
    <source>
        <dbReference type="EMBL" id="KAI3742975.1"/>
    </source>
</evidence>
<evidence type="ECO:0000313" key="2">
    <source>
        <dbReference type="Proteomes" id="UP001056120"/>
    </source>
</evidence>
<proteinExistence type="predicted"/>
<protein>
    <submittedName>
        <fullName evidence="1">Uncharacterized protein</fullName>
    </submittedName>
</protein>
<comment type="caution">
    <text evidence="1">The sequence shown here is derived from an EMBL/GenBank/DDBJ whole genome shotgun (WGS) entry which is preliminary data.</text>
</comment>